<protein>
    <submittedName>
        <fullName evidence="1">Uncharacterized protein</fullName>
    </submittedName>
</protein>
<dbReference type="EMBL" id="JAPDRQ010000014">
    <property type="protein sequence ID" value="KAJ9662596.1"/>
    <property type="molecule type" value="Genomic_DNA"/>
</dbReference>
<evidence type="ECO:0000313" key="1">
    <source>
        <dbReference type="EMBL" id="KAJ9662596.1"/>
    </source>
</evidence>
<sequence length="596" mass="65483">MTAEDQPSIGFVCPLYTELKAVREIFDKILPSKTISGTNYFYGLIGNRKAVAVTLPYKEFGPIEASKCASKLVRVHPSLEEDGSYGFLVGIAGGIWSRDNDVRLGDVVIATRIWDWRSGKTTNQGFKSTKYPERAPEYLLRELGEFLYDRSQLATEVQSRVAQMQTRSMDKGWTYPGQEKDILYNVDYHHSGAATCEGCDHNMVQQRPRRSTDRPRIHDGLVASGNTVLKDPINREQLQQANALAVEMEACGMLENFVVIRGISDYADSHKNDMWQPYAAATAAACARMMIDMLVKNVEPTLWMPDPLVQKLDRHADAMAGASVSRGGSLLASASDDKTVRLWNPNMGREVQTLRGHTGRVFGVAFSPDGSLLASASDDKTVRLWNPKTGQKLRTLRGHTSLVFGVAFSPDGSLLASVSGDKTVRLWNPKTGHELRMLEGHTKWVSGLMFSPDGSLLASASDDKTVRLWNPKTGYEVQTLRGHTNTVLGVAFSSDGSLLASGSLDMTQDDVRSIHDLMENSENGDLKDFGKGYQNWLKTHQHSPKDPPANRSKPSISNQGDQYGPFIPHQGALSAITNKTGARPDPTGKHSLSGAV</sequence>
<proteinExistence type="predicted"/>
<evidence type="ECO:0000313" key="2">
    <source>
        <dbReference type="Proteomes" id="UP001172386"/>
    </source>
</evidence>
<reference evidence="1" key="1">
    <citation type="submission" date="2022-10" db="EMBL/GenBank/DDBJ databases">
        <title>Culturing micro-colonial fungi from biological soil crusts in the Mojave desert and describing Neophaeococcomyces mojavensis, and introducing the new genera and species Taxawa tesnikishii.</title>
        <authorList>
            <person name="Kurbessoian T."/>
            <person name="Stajich J.E."/>
        </authorList>
    </citation>
    <scope>NUCLEOTIDE SEQUENCE</scope>
    <source>
        <strain evidence="1">JES_112</strain>
    </source>
</reference>
<keyword evidence="2" id="KW-1185">Reference proteome</keyword>
<accession>A0ACC3AHW5</accession>
<dbReference type="Proteomes" id="UP001172386">
    <property type="component" value="Unassembled WGS sequence"/>
</dbReference>
<name>A0ACC3AHW5_9EURO</name>
<gene>
    <name evidence="1" type="ORF">H2198_001268</name>
</gene>
<organism evidence="1 2">
    <name type="scientific">Neophaeococcomyces mojaviensis</name>
    <dbReference type="NCBI Taxonomy" id="3383035"/>
    <lineage>
        <taxon>Eukaryota</taxon>
        <taxon>Fungi</taxon>
        <taxon>Dikarya</taxon>
        <taxon>Ascomycota</taxon>
        <taxon>Pezizomycotina</taxon>
        <taxon>Eurotiomycetes</taxon>
        <taxon>Chaetothyriomycetidae</taxon>
        <taxon>Chaetothyriales</taxon>
        <taxon>Chaetothyriales incertae sedis</taxon>
        <taxon>Neophaeococcomyces</taxon>
    </lineage>
</organism>
<comment type="caution">
    <text evidence="1">The sequence shown here is derived from an EMBL/GenBank/DDBJ whole genome shotgun (WGS) entry which is preliminary data.</text>
</comment>